<protein>
    <submittedName>
        <fullName evidence="1">Uncharacterized protein</fullName>
    </submittedName>
</protein>
<feature type="non-terminal residue" evidence="1">
    <location>
        <position position="1"/>
    </location>
</feature>
<dbReference type="Proteomes" id="UP001497623">
    <property type="component" value="Unassembled WGS sequence"/>
</dbReference>
<accession>A0AAV2R1R0</accession>
<organism evidence="1 2">
    <name type="scientific">Meganyctiphanes norvegica</name>
    <name type="common">Northern krill</name>
    <name type="synonym">Thysanopoda norvegica</name>
    <dbReference type="NCBI Taxonomy" id="48144"/>
    <lineage>
        <taxon>Eukaryota</taxon>
        <taxon>Metazoa</taxon>
        <taxon>Ecdysozoa</taxon>
        <taxon>Arthropoda</taxon>
        <taxon>Crustacea</taxon>
        <taxon>Multicrustacea</taxon>
        <taxon>Malacostraca</taxon>
        <taxon>Eumalacostraca</taxon>
        <taxon>Eucarida</taxon>
        <taxon>Euphausiacea</taxon>
        <taxon>Euphausiidae</taxon>
        <taxon>Meganyctiphanes</taxon>
    </lineage>
</organism>
<sequence length="253" mass="29845">VVSLSVFGTFPNEYFNGIPHIVEQVRNLYPGWVMRLYHDLDIHEEHHREWLCHLACTNPHLDLCNIRSLTGLMQNKSRSYDISSSNGQIWRMAVIGDPLVKYYIIRDADAPILQREVDAVQQWLDSQKCFHIMHDNPKHTSVMLAGMWGGCSWWQPHNISRTMMLQLINKTSKINQDQLMLKQYVWPIAKKSLVHHDSYTCERYPDSKPFPTQRINGTFVGSRRYRSKRKYESVYEQCPEVCRPPDHKDWKNC</sequence>
<keyword evidence="2" id="KW-1185">Reference proteome</keyword>
<reference evidence="1 2" key="1">
    <citation type="submission" date="2024-05" db="EMBL/GenBank/DDBJ databases">
        <authorList>
            <person name="Wallberg A."/>
        </authorList>
    </citation>
    <scope>NUCLEOTIDE SEQUENCE [LARGE SCALE GENOMIC DNA]</scope>
</reference>
<proteinExistence type="predicted"/>
<evidence type="ECO:0000313" key="1">
    <source>
        <dbReference type="EMBL" id="CAL4112202.1"/>
    </source>
</evidence>
<dbReference type="AlphaFoldDB" id="A0AAV2R1R0"/>
<dbReference type="EMBL" id="CAXKWB010014941">
    <property type="protein sequence ID" value="CAL4112202.1"/>
    <property type="molecule type" value="Genomic_DNA"/>
</dbReference>
<name>A0AAV2R1R0_MEGNR</name>
<evidence type="ECO:0000313" key="2">
    <source>
        <dbReference type="Proteomes" id="UP001497623"/>
    </source>
</evidence>
<gene>
    <name evidence="1" type="ORF">MNOR_LOCUS19820</name>
</gene>
<comment type="caution">
    <text evidence="1">The sequence shown here is derived from an EMBL/GenBank/DDBJ whole genome shotgun (WGS) entry which is preliminary data.</text>
</comment>